<evidence type="ECO:0000256" key="1">
    <source>
        <dbReference type="SAM" id="MobiDB-lite"/>
    </source>
</evidence>
<evidence type="ECO:0000313" key="2">
    <source>
        <dbReference type="EMBL" id="KAK3702559.1"/>
    </source>
</evidence>
<accession>A0AAE0XR42</accession>
<feature type="region of interest" description="Disordered" evidence="1">
    <location>
        <begin position="85"/>
        <end position="106"/>
    </location>
</feature>
<feature type="region of interest" description="Disordered" evidence="1">
    <location>
        <begin position="1"/>
        <end position="41"/>
    </location>
</feature>
<proteinExistence type="predicted"/>
<dbReference type="AlphaFoldDB" id="A0AAE0XR42"/>
<name>A0AAE0XR42_9GAST</name>
<evidence type="ECO:0000313" key="3">
    <source>
        <dbReference type="Proteomes" id="UP001283361"/>
    </source>
</evidence>
<protein>
    <submittedName>
        <fullName evidence="2">Uncharacterized protein</fullName>
    </submittedName>
</protein>
<gene>
    <name evidence="2" type="ORF">RRG08_042552</name>
</gene>
<reference evidence="2" key="1">
    <citation type="journal article" date="2023" name="G3 (Bethesda)">
        <title>A reference genome for the long-term kleptoplast-retaining sea slug Elysia crispata morphotype clarki.</title>
        <authorList>
            <person name="Eastman K.E."/>
            <person name="Pendleton A.L."/>
            <person name="Shaikh M.A."/>
            <person name="Suttiyut T."/>
            <person name="Ogas R."/>
            <person name="Tomko P."/>
            <person name="Gavelis G."/>
            <person name="Widhalm J.R."/>
            <person name="Wisecaver J.H."/>
        </authorList>
    </citation>
    <scope>NUCLEOTIDE SEQUENCE</scope>
    <source>
        <strain evidence="2">ECLA1</strain>
    </source>
</reference>
<sequence length="106" mass="11630">MTSRVKNKLVKTPIVRRPSTLSEPDVQETAHDTPSQGLPASKPCQCLDSIARASIIGDPVLWTRRSVQAITVSCRSALSQLILQVNSPHKRHTGRADDFQGQTTLE</sequence>
<keyword evidence="3" id="KW-1185">Reference proteome</keyword>
<organism evidence="2 3">
    <name type="scientific">Elysia crispata</name>
    <name type="common">lettuce slug</name>
    <dbReference type="NCBI Taxonomy" id="231223"/>
    <lineage>
        <taxon>Eukaryota</taxon>
        <taxon>Metazoa</taxon>
        <taxon>Spiralia</taxon>
        <taxon>Lophotrochozoa</taxon>
        <taxon>Mollusca</taxon>
        <taxon>Gastropoda</taxon>
        <taxon>Heterobranchia</taxon>
        <taxon>Euthyneura</taxon>
        <taxon>Panpulmonata</taxon>
        <taxon>Sacoglossa</taxon>
        <taxon>Placobranchoidea</taxon>
        <taxon>Plakobranchidae</taxon>
        <taxon>Elysia</taxon>
    </lineage>
</organism>
<comment type="caution">
    <text evidence="2">The sequence shown here is derived from an EMBL/GenBank/DDBJ whole genome shotgun (WGS) entry which is preliminary data.</text>
</comment>
<dbReference type="Proteomes" id="UP001283361">
    <property type="component" value="Unassembled WGS sequence"/>
</dbReference>
<dbReference type="EMBL" id="JAWDGP010007852">
    <property type="protein sequence ID" value="KAK3702559.1"/>
    <property type="molecule type" value="Genomic_DNA"/>
</dbReference>